<dbReference type="Gene3D" id="3.30.70.270">
    <property type="match status" value="1"/>
</dbReference>
<reference evidence="6" key="1">
    <citation type="submission" date="2021-03" db="EMBL/GenBank/DDBJ databases">
        <title>Description of Psychrosphaera ytuae sp. nov. isolated from deep sea sediment of South China Sea.</title>
        <authorList>
            <person name="Zhang J."/>
            <person name="Xu X.-D."/>
        </authorList>
    </citation>
    <scope>NUCLEOTIDE SEQUENCE</scope>
    <source>
        <strain evidence="6">MTZ26</strain>
    </source>
</reference>
<protein>
    <recommendedName>
        <fullName evidence="2">diguanylate cyclase</fullName>
        <ecNumber evidence="2">2.7.7.65</ecNumber>
    </recommendedName>
</protein>
<dbReference type="NCBIfam" id="TIGR00254">
    <property type="entry name" value="GGDEF"/>
    <property type="match status" value="1"/>
</dbReference>
<keyword evidence="4" id="KW-0175">Coiled coil</keyword>
<dbReference type="PROSITE" id="PS50887">
    <property type="entry name" value="GGDEF"/>
    <property type="match status" value="1"/>
</dbReference>
<proteinExistence type="predicted"/>
<comment type="catalytic activity">
    <reaction evidence="3">
        <text>2 GTP = 3',3'-c-di-GMP + 2 diphosphate</text>
        <dbReference type="Rhea" id="RHEA:24898"/>
        <dbReference type="ChEBI" id="CHEBI:33019"/>
        <dbReference type="ChEBI" id="CHEBI:37565"/>
        <dbReference type="ChEBI" id="CHEBI:58805"/>
        <dbReference type="EC" id="2.7.7.65"/>
    </reaction>
</comment>
<feature type="coiled-coil region" evidence="4">
    <location>
        <begin position="61"/>
        <end position="88"/>
    </location>
</feature>
<dbReference type="KEGG" id="psym:J1N51_01685"/>
<evidence type="ECO:0000256" key="3">
    <source>
        <dbReference type="ARBA" id="ARBA00034247"/>
    </source>
</evidence>
<dbReference type="InterPro" id="IPR000160">
    <property type="entry name" value="GGDEF_dom"/>
</dbReference>
<dbReference type="SMART" id="SM00267">
    <property type="entry name" value="GGDEF"/>
    <property type="match status" value="1"/>
</dbReference>
<dbReference type="SUPFAM" id="SSF55073">
    <property type="entry name" value="Nucleotide cyclase"/>
    <property type="match status" value="1"/>
</dbReference>
<dbReference type="Proteomes" id="UP000682739">
    <property type="component" value="Chromosome"/>
</dbReference>
<dbReference type="CDD" id="cd01949">
    <property type="entry name" value="GGDEF"/>
    <property type="match status" value="1"/>
</dbReference>
<organism evidence="6 7">
    <name type="scientific">Psychrosphaera ytuae</name>
    <dbReference type="NCBI Taxonomy" id="2820710"/>
    <lineage>
        <taxon>Bacteria</taxon>
        <taxon>Pseudomonadati</taxon>
        <taxon>Pseudomonadota</taxon>
        <taxon>Gammaproteobacteria</taxon>
        <taxon>Alteromonadales</taxon>
        <taxon>Pseudoalteromonadaceae</taxon>
        <taxon>Psychrosphaera</taxon>
    </lineage>
</organism>
<dbReference type="EMBL" id="CP072110">
    <property type="protein sequence ID" value="QTH64221.1"/>
    <property type="molecule type" value="Genomic_DNA"/>
</dbReference>
<evidence type="ECO:0000313" key="7">
    <source>
        <dbReference type="Proteomes" id="UP000682739"/>
    </source>
</evidence>
<comment type="cofactor">
    <cofactor evidence="1">
        <name>Mg(2+)</name>
        <dbReference type="ChEBI" id="CHEBI:18420"/>
    </cofactor>
</comment>
<evidence type="ECO:0000259" key="5">
    <source>
        <dbReference type="PROSITE" id="PS50887"/>
    </source>
</evidence>
<gene>
    <name evidence="6" type="ORF">J1N51_01685</name>
</gene>
<dbReference type="GO" id="GO:0052621">
    <property type="term" value="F:diguanylate cyclase activity"/>
    <property type="evidence" value="ECO:0007669"/>
    <property type="project" value="UniProtKB-EC"/>
</dbReference>
<sequence>MNSKSTNEVSQLRRALSEQNEVITGSFKVIDRLGIVLKGNHKELDIRLADLRRLIKKDASIDDVKAGLDNATNKLAEFEKQFSFSLRELKTHLLAAGESLQASKGMDSDIRRRLRMVMNKLKSTDSSQLAELQPNFLAFFDIVTALKGNNQEQLIANAEPFSTELMEKLITGLSSISNSDVVKPSLDTFSDRIKVADSDNHKLDICLNFFEDVVSRFSEEYTQTQKLIININKALADVHNTLLDSLKSSKSYDKQLKVLNLQIDKQIQELSKSTTQATSLSELQVVIDKKLGIINTSIKQRDEIEQARSDMLQNAIEKMETKLSGLEQRTEYYRKKWLEEKVRNGLDSLTGLPNRGAYDNRMKEEYQRWLRQPQPLCVAVMDIDHFKKINDNYGHSVGDKTLKIVANALQKQLRATDFLARYGGEEFVAILINSGTNEVAAPLEKLRIAVEKIPFKVKDTPLNITISIGYTELREGDNIHTAFDRADKALYEAKQTGRNRVCFKE</sequence>
<dbReference type="InterPro" id="IPR043128">
    <property type="entry name" value="Rev_trsase/Diguanyl_cyclase"/>
</dbReference>
<dbReference type="EC" id="2.7.7.65" evidence="2"/>
<dbReference type="RefSeq" id="WP_208832276.1">
    <property type="nucleotide sequence ID" value="NZ_CP072110.1"/>
</dbReference>
<name>A0A975DBT4_9GAMM</name>
<dbReference type="FunFam" id="3.30.70.270:FF:000001">
    <property type="entry name" value="Diguanylate cyclase domain protein"/>
    <property type="match status" value="1"/>
</dbReference>
<feature type="coiled-coil region" evidence="4">
    <location>
        <begin position="309"/>
        <end position="336"/>
    </location>
</feature>
<feature type="domain" description="GGDEF" evidence="5">
    <location>
        <begin position="374"/>
        <end position="505"/>
    </location>
</feature>
<dbReference type="InterPro" id="IPR050469">
    <property type="entry name" value="Diguanylate_Cyclase"/>
</dbReference>
<evidence type="ECO:0000256" key="4">
    <source>
        <dbReference type="SAM" id="Coils"/>
    </source>
</evidence>
<dbReference type="AlphaFoldDB" id="A0A975DBT4"/>
<dbReference type="Pfam" id="PF00990">
    <property type="entry name" value="GGDEF"/>
    <property type="match status" value="1"/>
</dbReference>
<dbReference type="PANTHER" id="PTHR45138">
    <property type="entry name" value="REGULATORY COMPONENTS OF SENSORY TRANSDUCTION SYSTEM"/>
    <property type="match status" value="1"/>
</dbReference>
<dbReference type="InterPro" id="IPR029787">
    <property type="entry name" value="Nucleotide_cyclase"/>
</dbReference>
<accession>A0A975DBT4</accession>
<keyword evidence="7" id="KW-1185">Reference proteome</keyword>
<evidence type="ECO:0000256" key="2">
    <source>
        <dbReference type="ARBA" id="ARBA00012528"/>
    </source>
</evidence>
<dbReference type="PANTHER" id="PTHR45138:SF9">
    <property type="entry name" value="DIGUANYLATE CYCLASE DGCM-RELATED"/>
    <property type="match status" value="1"/>
</dbReference>
<evidence type="ECO:0000313" key="6">
    <source>
        <dbReference type="EMBL" id="QTH64221.1"/>
    </source>
</evidence>
<evidence type="ECO:0000256" key="1">
    <source>
        <dbReference type="ARBA" id="ARBA00001946"/>
    </source>
</evidence>